<dbReference type="SUPFAM" id="SSF53448">
    <property type="entry name" value="Nucleotide-diphospho-sugar transferases"/>
    <property type="match status" value="1"/>
</dbReference>
<gene>
    <name evidence="1" type="ORF">GCM10022404_04210</name>
</gene>
<name>A0ABP7JVH9_9RHOB</name>
<dbReference type="EMBL" id="BAABDF010000002">
    <property type="protein sequence ID" value="GAA3856318.1"/>
    <property type="molecule type" value="Genomic_DNA"/>
</dbReference>
<reference evidence="2" key="1">
    <citation type="journal article" date="2019" name="Int. J. Syst. Evol. Microbiol.">
        <title>The Global Catalogue of Microorganisms (GCM) 10K type strain sequencing project: providing services to taxonomists for standard genome sequencing and annotation.</title>
        <authorList>
            <consortium name="The Broad Institute Genomics Platform"/>
            <consortium name="The Broad Institute Genome Sequencing Center for Infectious Disease"/>
            <person name="Wu L."/>
            <person name="Ma J."/>
        </authorList>
    </citation>
    <scope>NUCLEOTIDE SEQUENCE [LARGE SCALE GENOMIC DNA]</scope>
    <source>
        <strain evidence="2">JCM 17190</strain>
    </source>
</reference>
<evidence type="ECO:0000313" key="2">
    <source>
        <dbReference type="Proteomes" id="UP001399917"/>
    </source>
</evidence>
<proteinExistence type="predicted"/>
<keyword evidence="1" id="KW-0808">Transferase</keyword>
<protein>
    <submittedName>
        <fullName evidence="1">Galactosyl transferase</fullName>
    </submittedName>
</protein>
<dbReference type="InterPro" id="IPR029044">
    <property type="entry name" value="Nucleotide-diphossugar_trans"/>
</dbReference>
<organism evidence="1 2">
    <name type="scientific">Celeribacter arenosi</name>
    <dbReference type="NCBI Taxonomy" id="792649"/>
    <lineage>
        <taxon>Bacteria</taxon>
        <taxon>Pseudomonadati</taxon>
        <taxon>Pseudomonadota</taxon>
        <taxon>Alphaproteobacteria</taxon>
        <taxon>Rhodobacterales</taxon>
        <taxon>Roseobacteraceae</taxon>
        <taxon>Celeribacter</taxon>
    </lineage>
</organism>
<comment type="caution">
    <text evidence="1">The sequence shown here is derived from an EMBL/GenBank/DDBJ whole genome shotgun (WGS) entry which is preliminary data.</text>
</comment>
<dbReference type="RefSeq" id="WP_344842829.1">
    <property type="nucleotide sequence ID" value="NZ_BAABDF010000002.1"/>
</dbReference>
<dbReference type="Proteomes" id="UP001399917">
    <property type="component" value="Unassembled WGS sequence"/>
</dbReference>
<sequence>MIVFVVPIRHPGMVKDTAHQQACLRDLLASFANQTSDAWKAVIVGNREQELPPLPPQVTFQPVDFEPEVMDYDGVALQDMWRMIRLDKGRRIHAGFLHAVEGDQVMVVDDDDLIHRDLAGFVADNPSDRFWFVPRGYFWEDGTRRIGLMNRLHKHCGSSLVIPKSAFLATDEPADSPSEAAISELGSHHLIFERFPENGSNWHPVPFRATIYRVRHSNASMTAASDERRRALFTSKAFRKVVGVLKGLRRGFSGDARVGIAPFPMPARVRRAFFGARA</sequence>
<dbReference type="GO" id="GO:0016740">
    <property type="term" value="F:transferase activity"/>
    <property type="evidence" value="ECO:0007669"/>
    <property type="project" value="UniProtKB-KW"/>
</dbReference>
<accession>A0ABP7JVH9</accession>
<keyword evidence="2" id="KW-1185">Reference proteome</keyword>
<evidence type="ECO:0000313" key="1">
    <source>
        <dbReference type="EMBL" id="GAA3856318.1"/>
    </source>
</evidence>